<dbReference type="Proteomes" id="UP000248783">
    <property type="component" value="Unassembled WGS sequence"/>
</dbReference>
<sequence length="233" mass="25381">MRRRSRTDRFAEAAESYGFAAHGVSSGTDDDPLAWTPSRSWDPASGEDPLPAPTPTEGDAIEFGEVFSTVSAPDDTLSWEPRLPAAEPSMHDTSTWEAPFEPPRPLPPLEPDPRAWDVPLDTRPWSAPEPWTEPVTSAPISVGEQTDPDLVALASTIGVATPLVWTRPRRRQRFEALLHPDGVIEVADGGRYRHPDVAASAVSGSYTADGWSVWRVGSDEGPTLTEAFRARFA</sequence>
<feature type="region of interest" description="Disordered" evidence="1">
    <location>
        <begin position="1"/>
        <end position="60"/>
    </location>
</feature>
<dbReference type="Pfam" id="PF18755">
    <property type="entry name" value="RAMA"/>
    <property type="match status" value="1"/>
</dbReference>
<keyword evidence="4" id="KW-1185">Reference proteome</keyword>
<reference evidence="3 4" key="1">
    <citation type="submission" date="2018-06" db="EMBL/GenBank/DDBJ databases">
        <title>Whole genome sequencing of a novel hydrocarbon degrading bacterial strain, PW21 isolated from oil contaminated produced water sample.</title>
        <authorList>
            <person name="Nagkirti P."/>
            <person name="Shaikh A."/>
            <person name="Gowdaman V."/>
            <person name="Engineer A.E."/>
            <person name="Dagar S."/>
            <person name="Dhakephalkar P.K."/>
        </authorList>
    </citation>
    <scope>NUCLEOTIDE SEQUENCE [LARGE SCALE GENOMIC DNA]</scope>
    <source>
        <strain evidence="3 4">PW21</strain>
    </source>
</reference>
<name>A0A2W5WJU4_9MICO</name>
<evidence type="ECO:0000259" key="2">
    <source>
        <dbReference type="Pfam" id="PF18755"/>
    </source>
</evidence>
<accession>A0A2W5WJU4</accession>
<dbReference type="InterPro" id="IPR040843">
    <property type="entry name" value="RAMA"/>
</dbReference>
<organism evidence="3 4">
    <name type="scientific">Xylanimonas oleitrophica</name>
    <dbReference type="NCBI Taxonomy" id="2607479"/>
    <lineage>
        <taxon>Bacteria</taxon>
        <taxon>Bacillati</taxon>
        <taxon>Actinomycetota</taxon>
        <taxon>Actinomycetes</taxon>
        <taxon>Micrococcales</taxon>
        <taxon>Promicromonosporaceae</taxon>
        <taxon>Xylanimonas</taxon>
    </lineage>
</organism>
<dbReference type="EMBL" id="QKWH01000023">
    <property type="protein sequence ID" value="PZR51517.1"/>
    <property type="molecule type" value="Genomic_DNA"/>
</dbReference>
<feature type="region of interest" description="Disordered" evidence="1">
    <location>
        <begin position="80"/>
        <end position="100"/>
    </location>
</feature>
<comment type="caution">
    <text evidence="3">The sequence shown here is derived from an EMBL/GenBank/DDBJ whole genome shotgun (WGS) entry which is preliminary data.</text>
</comment>
<evidence type="ECO:0000313" key="3">
    <source>
        <dbReference type="EMBL" id="PZR51517.1"/>
    </source>
</evidence>
<gene>
    <name evidence="3" type="ORF">DNL40_16080</name>
</gene>
<feature type="domain" description="RAMA" evidence="2">
    <location>
        <begin position="161"/>
        <end position="226"/>
    </location>
</feature>
<evidence type="ECO:0000313" key="4">
    <source>
        <dbReference type="Proteomes" id="UP000248783"/>
    </source>
</evidence>
<dbReference type="AlphaFoldDB" id="A0A2W5WJU4"/>
<proteinExistence type="predicted"/>
<evidence type="ECO:0000256" key="1">
    <source>
        <dbReference type="SAM" id="MobiDB-lite"/>
    </source>
</evidence>
<protein>
    <recommendedName>
        <fullName evidence="2">RAMA domain-containing protein</fullName>
    </recommendedName>
</protein>